<name>A0A2S6IGS8_9ACTN</name>
<dbReference type="InterPro" id="IPR009061">
    <property type="entry name" value="DNA-bd_dom_put_sf"/>
</dbReference>
<dbReference type="InterPro" id="IPR047057">
    <property type="entry name" value="MerR_fam"/>
</dbReference>
<gene>
    <name evidence="4" type="ORF">CLV92_11052</name>
</gene>
<proteinExistence type="predicted"/>
<dbReference type="GO" id="GO:0003677">
    <property type="term" value="F:DNA binding"/>
    <property type="evidence" value="ECO:0007669"/>
    <property type="project" value="UniProtKB-KW"/>
</dbReference>
<dbReference type="Pfam" id="PF13411">
    <property type="entry name" value="MerR_1"/>
    <property type="match status" value="1"/>
</dbReference>
<keyword evidence="5" id="KW-1185">Reference proteome</keyword>
<evidence type="ECO:0000313" key="4">
    <source>
        <dbReference type="EMBL" id="PPK93424.1"/>
    </source>
</evidence>
<evidence type="ECO:0000256" key="2">
    <source>
        <dbReference type="SAM" id="MobiDB-lite"/>
    </source>
</evidence>
<dbReference type="SUPFAM" id="SSF46955">
    <property type="entry name" value="Putative DNA-binding domain"/>
    <property type="match status" value="1"/>
</dbReference>
<keyword evidence="1 4" id="KW-0238">DNA-binding</keyword>
<dbReference type="Proteomes" id="UP000239485">
    <property type="component" value="Unassembled WGS sequence"/>
</dbReference>
<reference evidence="4 5" key="1">
    <citation type="submission" date="2018-02" db="EMBL/GenBank/DDBJ databases">
        <title>Genomic Encyclopedia of Archaeal and Bacterial Type Strains, Phase II (KMG-II): from individual species to whole genera.</title>
        <authorList>
            <person name="Goeker M."/>
        </authorList>
    </citation>
    <scope>NUCLEOTIDE SEQUENCE [LARGE SCALE GENOMIC DNA]</scope>
    <source>
        <strain evidence="4 5">DSM 22857</strain>
    </source>
</reference>
<evidence type="ECO:0000256" key="1">
    <source>
        <dbReference type="ARBA" id="ARBA00023125"/>
    </source>
</evidence>
<dbReference type="SMART" id="SM00422">
    <property type="entry name" value="HTH_MERR"/>
    <property type="match status" value="1"/>
</dbReference>
<protein>
    <submittedName>
        <fullName evidence="4">DNA-binding transcriptional MerR regulator</fullName>
    </submittedName>
</protein>
<organism evidence="4 5">
    <name type="scientific">Kineococcus xinjiangensis</name>
    <dbReference type="NCBI Taxonomy" id="512762"/>
    <lineage>
        <taxon>Bacteria</taxon>
        <taxon>Bacillati</taxon>
        <taxon>Actinomycetota</taxon>
        <taxon>Actinomycetes</taxon>
        <taxon>Kineosporiales</taxon>
        <taxon>Kineosporiaceae</taxon>
        <taxon>Kineococcus</taxon>
    </lineage>
</organism>
<comment type="caution">
    <text evidence="4">The sequence shown here is derived from an EMBL/GenBank/DDBJ whole genome shotgun (WGS) entry which is preliminary data.</text>
</comment>
<evidence type="ECO:0000259" key="3">
    <source>
        <dbReference type="PROSITE" id="PS50937"/>
    </source>
</evidence>
<dbReference type="PANTHER" id="PTHR30204">
    <property type="entry name" value="REDOX-CYCLING DRUG-SENSING TRANSCRIPTIONAL ACTIVATOR SOXR"/>
    <property type="match status" value="1"/>
</dbReference>
<sequence>MSETALGAVSQADSEGSAVDVPDRMQIGEVAERLGLSLRTIRYYDEMGLVTPSARTPGGFRLYTELDLYRLFVIKRMKPLGFSLEEMRELLTTLDALDGRLEAGATREELLERLAAFREAADKRVEELRRRLMMAEEFAQRLRTETAARAPGTDDEAASVPVDGPPLPTRPAQGPVAD</sequence>
<dbReference type="PRINTS" id="PR00040">
    <property type="entry name" value="HTHMERR"/>
</dbReference>
<dbReference type="AlphaFoldDB" id="A0A2S6IGS8"/>
<dbReference type="GO" id="GO:0003700">
    <property type="term" value="F:DNA-binding transcription factor activity"/>
    <property type="evidence" value="ECO:0007669"/>
    <property type="project" value="InterPro"/>
</dbReference>
<dbReference type="PROSITE" id="PS00552">
    <property type="entry name" value="HTH_MERR_1"/>
    <property type="match status" value="1"/>
</dbReference>
<feature type="region of interest" description="Disordered" evidence="2">
    <location>
        <begin position="143"/>
        <end position="178"/>
    </location>
</feature>
<dbReference type="InterPro" id="IPR000551">
    <property type="entry name" value="MerR-type_HTH_dom"/>
</dbReference>
<dbReference type="PROSITE" id="PS50937">
    <property type="entry name" value="HTH_MERR_2"/>
    <property type="match status" value="1"/>
</dbReference>
<feature type="domain" description="HTH merR-type" evidence="3">
    <location>
        <begin position="24"/>
        <end position="93"/>
    </location>
</feature>
<accession>A0A2S6IGS8</accession>
<dbReference type="EMBL" id="PTJD01000010">
    <property type="protein sequence ID" value="PPK93424.1"/>
    <property type="molecule type" value="Genomic_DNA"/>
</dbReference>
<dbReference type="Gene3D" id="1.10.1660.10">
    <property type="match status" value="1"/>
</dbReference>
<dbReference type="PANTHER" id="PTHR30204:SF93">
    <property type="entry name" value="HTH MERR-TYPE DOMAIN-CONTAINING PROTEIN"/>
    <property type="match status" value="1"/>
</dbReference>
<evidence type="ECO:0000313" key="5">
    <source>
        <dbReference type="Proteomes" id="UP000239485"/>
    </source>
</evidence>